<dbReference type="AlphaFoldDB" id="A0A7U6GHV0"/>
<dbReference type="EMBL" id="AP012273">
    <property type="protein sequence ID" value="BAO43887.1"/>
    <property type="molecule type" value="Genomic_DNA"/>
</dbReference>
<name>A0A7U6GHV0_9GAMM</name>
<keyword evidence="2" id="KW-1185">Reference proteome</keyword>
<dbReference type="KEGG" id="tbn:TBH_C0957"/>
<dbReference type="OrthoDB" id="8367156at2"/>
<accession>A0A7U6GHV0</accession>
<evidence type="ECO:0000313" key="2">
    <source>
        <dbReference type="Proteomes" id="UP000031631"/>
    </source>
</evidence>
<reference evidence="1 2" key="1">
    <citation type="journal article" date="2014" name="PLoS ONE">
        <title>Physiological and genomic features of a novel sulfur-oxidizing gammaproteobacterium belonging to a previously uncultivated symbiotic lineage isolated from a hydrothermal vent.</title>
        <authorList>
            <person name="Nunoura T."/>
            <person name="Takaki Y."/>
            <person name="Kazama H."/>
            <person name="Kakuta J."/>
            <person name="Shimamura S."/>
            <person name="Makita H."/>
            <person name="Hirai M."/>
            <person name="Miyazaki M."/>
            <person name="Takai K."/>
        </authorList>
    </citation>
    <scope>NUCLEOTIDE SEQUENCE [LARGE SCALE GENOMIC DNA]</scope>
    <source>
        <strain evidence="1 2">Hiromi1</strain>
    </source>
</reference>
<dbReference type="RefSeq" id="WP_041066093.1">
    <property type="nucleotide sequence ID" value="NZ_AP012273.1"/>
</dbReference>
<organism evidence="1 2">
    <name type="scientific">Thiolapillus brandeum</name>
    <dbReference type="NCBI Taxonomy" id="1076588"/>
    <lineage>
        <taxon>Bacteria</taxon>
        <taxon>Pseudomonadati</taxon>
        <taxon>Pseudomonadota</taxon>
        <taxon>Gammaproteobacteria</taxon>
        <taxon>Chromatiales</taxon>
        <taxon>Sedimenticolaceae</taxon>
        <taxon>Thiolapillus</taxon>
    </lineage>
</organism>
<protein>
    <submittedName>
        <fullName evidence="1">Uncharacterized protein</fullName>
    </submittedName>
</protein>
<proteinExistence type="predicted"/>
<evidence type="ECO:0000313" key="1">
    <source>
        <dbReference type="EMBL" id="BAO43887.1"/>
    </source>
</evidence>
<dbReference type="Proteomes" id="UP000031631">
    <property type="component" value="Chromosome"/>
</dbReference>
<gene>
    <name evidence="1" type="ORF">TBH_C0957</name>
</gene>
<sequence length="183" mass="21081">MDTTKISSTFTVRQYREHRDNGNREAIADLIFERLYERYLEPFKNNPAKHGFSMMASGCLMTEAFYCYKKGRKKTGVAGGVAFEEFFTESTYLKPFLGYGNEFYKNIRCGILHQGETYDGWKVVRKGSLFQKSTKTINATKYLEALESELKGFVSELKEEPISSRAWKAIIKKLDHICDNCDA</sequence>